<evidence type="ECO:0000313" key="2">
    <source>
        <dbReference type="EMBL" id="KAG0492839.1"/>
    </source>
</evidence>
<dbReference type="InterPro" id="IPR007258">
    <property type="entry name" value="Vps52"/>
</dbReference>
<dbReference type="PANTHER" id="PTHR14190:SF7">
    <property type="entry name" value="VACUOLAR PROTEIN SORTING-ASSOCIATED PROTEIN 52 HOMOLOG"/>
    <property type="match status" value="1"/>
</dbReference>
<feature type="domain" description="Vps52 C-terminal" evidence="1">
    <location>
        <begin position="1"/>
        <end position="155"/>
    </location>
</feature>
<dbReference type="GO" id="GO:0032456">
    <property type="term" value="P:endocytic recycling"/>
    <property type="evidence" value="ECO:0007669"/>
    <property type="project" value="TreeGrafter"/>
</dbReference>
<dbReference type="GO" id="GO:0042147">
    <property type="term" value="P:retrograde transport, endosome to Golgi"/>
    <property type="evidence" value="ECO:0007669"/>
    <property type="project" value="TreeGrafter"/>
</dbReference>
<dbReference type="Pfam" id="PF20655">
    <property type="entry name" value="Vps52_C"/>
    <property type="match status" value="1"/>
</dbReference>
<reference evidence="2 3" key="1">
    <citation type="journal article" date="2020" name="Nat. Food">
        <title>A phased Vanilla planifolia genome enables genetic improvement of flavour and production.</title>
        <authorList>
            <person name="Hasing T."/>
            <person name="Tang H."/>
            <person name="Brym M."/>
            <person name="Khazi F."/>
            <person name="Huang T."/>
            <person name="Chambers A.H."/>
        </authorList>
    </citation>
    <scope>NUCLEOTIDE SEQUENCE [LARGE SCALE GENOMIC DNA]</scope>
    <source>
        <tissue evidence="2">Leaf</tissue>
    </source>
</reference>
<dbReference type="GO" id="GO:0005829">
    <property type="term" value="C:cytosol"/>
    <property type="evidence" value="ECO:0007669"/>
    <property type="project" value="GOC"/>
</dbReference>
<organism evidence="2 3">
    <name type="scientific">Vanilla planifolia</name>
    <name type="common">Vanilla</name>
    <dbReference type="NCBI Taxonomy" id="51239"/>
    <lineage>
        <taxon>Eukaryota</taxon>
        <taxon>Viridiplantae</taxon>
        <taxon>Streptophyta</taxon>
        <taxon>Embryophyta</taxon>
        <taxon>Tracheophyta</taxon>
        <taxon>Spermatophyta</taxon>
        <taxon>Magnoliopsida</taxon>
        <taxon>Liliopsida</taxon>
        <taxon>Asparagales</taxon>
        <taxon>Orchidaceae</taxon>
        <taxon>Vanilloideae</taxon>
        <taxon>Vanilleae</taxon>
        <taxon>Vanilla</taxon>
    </lineage>
</organism>
<evidence type="ECO:0000313" key="3">
    <source>
        <dbReference type="Proteomes" id="UP000636800"/>
    </source>
</evidence>
<name>A0A835RP99_VANPL</name>
<dbReference type="PANTHER" id="PTHR14190">
    <property type="entry name" value="SUPPRESSOR OF ACTIN MUTATIONS 2/VACUOLAR PROTEIN SORTING 52"/>
    <property type="match status" value="1"/>
</dbReference>
<dbReference type="EMBL" id="JADCNL010000002">
    <property type="protein sequence ID" value="KAG0492839.1"/>
    <property type="molecule type" value="Genomic_DNA"/>
</dbReference>
<dbReference type="GO" id="GO:0000938">
    <property type="term" value="C:GARP complex"/>
    <property type="evidence" value="ECO:0007669"/>
    <property type="project" value="TreeGrafter"/>
</dbReference>
<dbReference type="GO" id="GO:0006896">
    <property type="term" value="P:Golgi to vacuole transport"/>
    <property type="evidence" value="ECO:0007669"/>
    <property type="project" value="TreeGrafter"/>
</dbReference>
<dbReference type="Proteomes" id="UP000636800">
    <property type="component" value="Chromosome 2"/>
</dbReference>
<keyword evidence="3" id="KW-1185">Reference proteome</keyword>
<dbReference type="GO" id="GO:0019905">
    <property type="term" value="F:syntaxin binding"/>
    <property type="evidence" value="ECO:0007669"/>
    <property type="project" value="TreeGrafter"/>
</dbReference>
<accession>A0A835RP99</accession>
<evidence type="ECO:0000259" key="1">
    <source>
        <dbReference type="Pfam" id="PF20655"/>
    </source>
</evidence>
<sequence length="207" mass="24140">MIRIIHQNQLIMFRRRIPCLDPYLDKVNISLWPRFKMIFDMHLNSLRNANVRTLWSDDVHPHYVMRRYAEFTASLVHINAENGDGQLDLNLERLRMAMEDLLVKLAKMFAKPKLQIVFLINNYDMTISILKEACAEGGKMQAHFEELLKSNIAIYVEELLLEHFGDLIKFVKARPSEETSSSVGSRRYLMLSHWLRTSPAGGRLPLN</sequence>
<comment type="caution">
    <text evidence="2">The sequence shown here is derived from an EMBL/GenBank/DDBJ whole genome shotgun (WGS) entry which is preliminary data.</text>
</comment>
<proteinExistence type="predicted"/>
<dbReference type="AlphaFoldDB" id="A0A835RP99"/>
<gene>
    <name evidence="2" type="ORF">HPP92_006237</name>
</gene>
<dbReference type="InterPro" id="IPR048361">
    <property type="entry name" value="Vps52_C"/>
</dbReference>
<protein>
    <recommendedName>
        <fullName evidence="1">Vps52 C-terminal domain-containing protein</fullName>
    </recommendedName>
</protein>